<evidence type="ECO:0000313" key="1">
    <source>
        <dbReference type="EMBL" id="MXR37949.1"/>
    </source>
</evidence>
<proteinExistence type="predicted"/>
<evidence type="ECO:0000313" key="2">
    <source>
        <dbReference type="Proteomes" id="UP000467214"/>
    </source>
</evidence>
<reference evidence="1 2" key="1">
    <citation type="submission" date="2019-12" db="EMBL/GenBank/DDBJ databases">
        <title>Neisseriaceae gen. nov. sp. Genome sequencing and assembly.</title>
        <authorList>
            <person name="Liu Z."/>
            <person name="Li A."/>
        </authorList>
    </citation>
    <scope>NUCLEOTIDE SEQUENCE [LARGE SCALE GENOMIC DNA]</scope>
    <source>
        <strain evidence="1 2">B2N2-7</strain>
    </source>
</reference>
<accession>A0A845BNS8</accession>
<dbReference type="EMBL" id="WSSB01000013">
    <property type="protein sequence ID" value="MXR37949.1"/>
    <property type="molecule type" value="Genomic_DNA"/>
</dbReference>
<gene>
    <name evidence="1" type="ORF">GQF02_13295</name>
</gene>
<organism evidence="1 2">
    <name type="scientific">Craterilacuibacter sinensis</name>
    <dbReference type="NCBI Taxonomy" id="2686017"/>
    <lineage>
        <taxon>Bacteria</taxon>
        <taxon>Pseudomonadati</taxon>
        <taxon>Pseudomonadota</taxon>
        <taxon>Betaproteobacteria</taxon>
        <taxon>Neisseriales</taxon>
        <taxon>Neisseriaceae</taxon>
        <taxon>Craterilacuibacter</taxon>
    </lineage>
</organism>
<protein>
    <submittedName>
        <fullName evidence="1">Pilus assembly protein FimV</fullName>
    </submittedName>
</protein>
<keyword evidence="2" id="KW-1185">Reference proteome</keyword>
<name>A0A845BNS8_9NEIS</name>
<dbReference type="Proteomes" id="UP000467214">
    <property type="component" value="Unassembled WGS sequence"/>
</dbReference>
<comment type="caution">
    <text evidence="1">The sequence shown here is derived from an EMBL/GenBank/DDBJ whole genome shotgun (WGS) entry which is preliminary data.</text>
</comment>
<dbReference type="RefSeq" id="WP_124735957.1">
    <property type="nucleotide sequence ID" value="NZ_WSSB01000013.1"/>
</dbReference>
<sequence length="121" mass="13715">MFTAIAGLAGQASINSARKLWRQLSYVPPRKRGIDPIGEAEVFLHYGRIDDAIMVLRDTMKHEPSNTAAKVALLRAYSYQRNVKDYSSLAATLRDELHTYPVWNTVRKNGMAIDPHNPLYQ</sequence>
<dbReference type="AlphaFoldDB" id="A0A845BNS8"/>